<accession>A9KKV4</accession>
<gene>
    <name evidence="2" type="ordered locus">Cphy_2325</name>
</gene>
<organism evidence="2 3">
    <name type="scientific">Lachnoclostridium phytofermentans (strain ATCC 700394 / DSM 18823 / ISDg)</name>
    <name type="common">Clostridium phytofermentans</name>
    <dbReference type="NCBI Taxonomy" id="357809"/>
    <lineage>
        <taxon>Bacteria</taxon>
        <taxon>Bacillati</taxon>
        <taxon>Bacillota</taxon>
        <taxon>Clostridia</taxon>
        <taxon>Lachnospirales</taxon>
        <taxon>Lachnospiraceae</taxon>
    </lineage>
</organism>
<dbReference type="STRING" id="357809.Cphy_2325"/>
<dbReference type="SMART" id="SM00471">
    <property type="entry name" value="HDc"/>
    <property type="match status" value="1"/>
</dbReference>
<dbReference type="PROSITE" id="PS51832">
    <property type="entry name" value="HD_GYP"/>
    <property type="match status" value="1"/>
</dbReference>
<name>A9KKV4_LACP7</name>
<dbReference type="Proteomes" id="UP000000370">
    <property type="component" value="Chromosome"/>
</dbReference>
<reference evidence="3" key="1">
    <citation type="submission" date="2007-11" db="EMBL/GenBank/DDBJ databases">
        <title>Complete genome sequence of Clostridium phytofermentans ISDg.</title>
        <authorList>
            <person name="Leschine S.B."/>
            <person name="Warnick T.A."/>
            <person name="Blanchard J.L."/>
            <person name="Schnell D.J."/>
            <person name="Petit E.L."/>
            <person name="LaTouf W.G."/>
            <person name="Copeland A."/>
            <person name="Lucas S."/>
            <person name="Lapidus A."/>
            <person name="Barry K."/>
            <person name="Glavina del Rio T."/>
            <person name="Dalin E."/>
            <person name="Tice H."/>
            <person name="Pitluck S."/>
            <person name="Kiss H."/>
            <person name="Brettin T."/>
            <person name="Bruce D."/>
            <person name="Detter J.C."/>
            <person name="Han C."/>
            <person name="Kuske C."/>
            <person name="Schmutz J."/>
            <person name="Larimer F."/>
            <person name="Land M."/>
            <person name="Hauser L."/>
            <person name="Kyrpides N."/>
            <person name="Kim E.A."/>
            <person name="Richardson P."/>
        </authorList>
    </citation>
    <scope>NUCLEOTIDE SEQUENCE [LARGE SCALE GENOMIC DNA]</scope>
    <source>
        <strain evidence="3">ATCC 700394 / DSM 18823 / ISDg</strain>
    </source>
</reference>
<dbReference type="InterPro" id="IPR003607">
    <property type="entry name" value="HD/PDEase_dom"/>
</dbReference>
<dbReference type="PANTHER" id="PTHR43155:SF2">
    <property type="entry name" value="CYCLIC DI-GMP PHOSPHODIESTERASE PA4108"/>
    <property type="match status" value="1"/>
</dbReference>
<dbReference type="KEGG" id="cpy:Cphy_2325"/>
<feature type="domain" description="HD-GYP" evidence="1">
    <location>
        <begin position="199"/>
        <end position="394"/>
    </location>
</feature>
<dbReference type="InterPro" id="IPR037522">
    <property type="entry name" value="HD_GYP_dom"/>
</dbReference>
<dbReference type="RefSeq" id="WP_012200340.1">
    <property type="nucleotide sequence ID" value="NC_010001.1"/>
</dbReference>
<dbReference type="EMBL" id="CP000885">
    <property type="protein sequence ID" value="ABX42686.1"/>
    <property type="molecule type" value="Genomic_DNA"/>
</dbReference>
<dbReference type="eggNOG" id="COG2206">
    <property type="taxonomic scope" value="Bacteria"/>
</dbReference>
<evidence type="ECO:0000313" key="3">
    <source>
        <dbReference type="Proteomes" id="UP000000370"/>
    </source>
</evidence>
<sequence length="419" mass="48936">MKAISSENVNEIISRTLSIINPKIIKHGEITGYILYKMLECEHLYSDHDLVDYTMLSILHDIGLYKEPNVQNLVDLDTKDVWSHSIYGFLFLKFFTPMKDKAEIVLYHHIDYNRYHLISSKYLHIIECLNLADHMDTFMHLGQDNMEKDYFVKYRDIKFSGKALDLFFRAEAKFKITDKLVKGTYKKELSEFLSKKVFSEKYKKGFLEMLVYTIDFRSEHTVIHTMATVNFAKQLGRLMRLSGVELHDLYYGSLLHDLGKLAIPLEILESPGRLSKEEMKIMKAHVRITEMILEGVVDQDVLEIAVRHHEKLDGSGYHKGLTQKDLTLPQQIVAVADILSALYGKRSYKDAFESNKIKEILWQDAENNKISKPVVECLLRNYDSIIFKFETEKQQTIGVYLDIKEQYEVIAQRFTTYLE</sequence>
<dbReference type="CDD" id="cd00077">
    <property type="entry name" value="HDc"/>
    <property type="match status" value="1"/>
</dbReference>
<proteinExistence type="predicted"/>
<evidence type="ECO:0000259" key="1">
    <source>
        <dbReference type="PROSITE" id="PS51832"/>
    </source>
</evidence>
<evidence type="ECO:0000313" key="2">
    <source>
        <dbReference type="EMBL" id="ABX42686.1"/>
    </source>
</evidence>
<keyword evidence="2" id="KW-0378">Hydrolase</keyword>
<dbReference type="HOGENOM" id="CLU_040286_0_0_9"/>
<dbReference type="PANTHER" id="PTHR43155">
    <property type="entry name" value="CYCLIC DI-GMP PHOSPHODIESTERASE PA4108-RELATED"/>
    <property type="match status" value="1"/>
</dbReference>
<dbReference type="OrthoDB" id="9804747at2"/>
<dbReference type="SUPFAM" id="SSF109604">
    <property type="entry name" value="HD-domain/PDEase-like"/>
    <property type="match status" value="1"/>
</dbReference>
<keyword evidence="3" id="KW-1185">Reference proteome</keyword>
<dbReference type="GO" id="GO:0016787">
    <property type="term" value="F:hydrolase activity"/>
    <property type="evidence" value="ECO:0007669"/>
    <property type="project" value="UniProtKB-KW"/>
</dbReference>
<dbReference type="Gene3D" id="1.10.3210.10">
    <property type="entry name" value="Hypothetical protein af1432"/>
    <property type="match status" value="2"/>
</dbReference>
<dbReference type="Pfam" id="PF13487">
    <property type="entry name" value="HD_5"/>
    <property type="match status" value="1"/>
</dbReference>
<dbReference type="AlphaFoldDB" id="A9KKV4"/>
<protein>
    <submittedName>
        <fullName evidence="2">Metal dependent phosphohydrolase</fullName>
    </submittedName>
</protein>